<evidence type="ECO:0000256" key="5">
    <source>
        <dbReference type="ARBA" id="ARBA00023002"/>
    </source>
</evidence>
<dbReference type="UniPathway" id="UPA00251">
    <property type="reaction ID" value="UER00322"/>
</dbReference>
<evidence type="ECO:0000256" key="1">
    <source>
        <dbReference type="ARBA" id="ARBA00005168"/>
    </source>
</evidence>
<dbReference type="Pfam" id="PF01218">
    <property type="entry name" value="Coprogen_oxidas"/>
    <property type="match status" value="1"/>
</dbReference>
<dbReference type="InterPro" id="IPR018375">
    <property type="entry name" value="Coprogen_oxidase_CS"/>
</dbReference>
<name>A0A177UTX3_9BASI</name>
<keyword evidence="5" id="KW-0560">Oxidoreductase</keyword>
<evidence type="ECO:0000256" key="2">
    <source>
        <dbReference type="ARBA" id="ARBA00010644"/>
    </source>
</evidence>
<accession>A0A177UTX3</accession>
<comment type="subunit">
    <text evidence="3">Homodimer.</text>
</comment>
<feature type="region of interest" description="Disordered" evidence="7">
    <location>
        <begin position="506"/>
        <end position="531"/>
    </location>
</feature>
<evidence type="ECO:0000256" key="3">
    <source>
        <dbReference type="ARBA" id="ARBA00011738"/>
    </source>
</evidence>
<gene>
    <name evidence="8" type="ORF">A4X03_0g1750</name>
</gene>
<comment type="pathway">
    <text evidence="1">Porphyrin-containing compound metabolism; protoporphyrin-IX biosynthesis; protoporphyrinogen-IX from coproporphyrinogen-III (O2 route): step 1/1.</text>
</comment>
<comment type="caution">
    <text evidence="8">The sequence shown here is derived from an EMBL/GenBank/DDBJ whole genome shotgun (WGS) entry which is preliminary data.</text>
</comment>
<dbReference type="NCBIfam" id="NF003727">
    <property type="entry name" value="PRK05330.1"/>
    <property type="match status" value="1"/>
</dbReference>
<dbReference type="PANTHER" id="PTHR10755">
    <property type="entry name" value="COPROPORPHYRINOGEN III OXIDASE, MITOCHONDRIAL"/>
    <property type="match status" value="1"/>
</dbReference>
<dbReference type="PANTHER" id="PTHR10755:SF0">
    <property type="entry name" value="OXYGEN-DEPENDENT COPROPORPHYRINOGEN-III OXIDASE, MITOCHONDRIAL"/>
    <property type="match status" value="1"/>
</dbReference>
<dbReference type="PROSITE" id="PS01021">
    <property type="entry name" value="COPROGEN_OXIDASE"/>
    <property type="match status" value="1"/>
</dbReference>
<feature type="region of interest" description="Disordered" evidence="7">
    <location>
        <begin position="103"/>
        <end position="136"/>
    </location>
</feature>
<dbReference type="InterPro" id="IPR001260">
    <property type="entry name" value="Coprogen_oxidase_aer"/>
</dbReference>
<dbReference type="AlphaFoldDB" id="A0A177UTX3"/>
<feature type="compositionally biased region" description="Basic and acidic residues" evidence="7">
    <location>
        <begin position="509"/>
        <end position="531"/>
    </location>
</feature>
<keyword evidence="6" id="KW-0627">Porphyrin biosynthesis</keyword>
<evidence type="ECO:0000256" key="4">
    <source>
        <dbReference type="ARBA" id="ARBA00012869"/>
    </source>
</evidence>
<evidence type="ECO:0000313" key="9">
    <source>
        <dbReference type="Proteomes" id="UP000077671"/>
    </source>
</evidence>
<organism evidence="8 9">
    <name type="scientific">Tilletia caries</name>
    <name type="common">wheat bunt fungus</name>
    <dbReference type="NCBI Taxonomy" id="13290"/>
    <lineage>
        <taxon>Eukaryota</taxon>
        <taxon>Fungi</taxon>
        <taxon>Dikarya</taxon>
        <taxon>Basidiomycota</taxon>
        <taxon>Ustilaginomycotina</taxon>
        <taxon>Exobasidiomycetes</taxon>
        <taxon>Tilletiales</taxon>
        <taxon>Tilletiaceae</taxon>
        <taxon>Tilletia</taxon>
    </lineage>
</organism>
<dbReference type="GO" id="GO:0004109">
    <property type="term" value="F:coproporphyrinogen oxidase activity"/>
    <property type="evidence" value="ECO:0007669"/>
    <property type="project" value="UniProtKB-EC"/>
</dbReference>
<dbReference type="GO" id="GO:0006782">
    <property type="term" value="P:protoporphyrinogen IX biosynthetic process"/>
    <property type="evidence" value="ECO:0007669"/>
    <property type="project" value="UniProtKB-UniPathway"/>
</dbReference>
<reference evidence="8" key="1">
    <citation type="submission" date="2016-04" db="EMBL/GenBank/DDBJ databases">
        <authorList>
            <person name="Nguyen H.D."/>
            <person name="Kesanakurti P."/>
            <person name="Cullis J."/>
            <person name="Levesque C.A."/>
            <person name="Hambleton S."/>
        </authorList>
    </citation>
    <scope>NUCLEOTIDE SEQUENCE</scope>
    <source>
        <strain evidence="8">DAOMC 238032</strain>
    </source>
</reference>
<dbReference type="InterPro" id="IPR036406">
    <property type="entry name" value="Coprogen_oxidase_aer_sf"/>
</dbReference>
<dbReference type="Gene3D" id="3.40.1500.10">
    <property type="entry name" value="Coproporphyrinogen III oxidase, aerobic"/>
    <property type="match status" value="1"/>
</dbReference>
<dbReference type="GO" id="GO:0005737">
    <property type="term" value="C:cytoplasm"/>
    <property type="evidence" value="ECO:0007669"/>
    <property type="project" value="TreeGrafter"/>
</dbReference>
<evidence type="ECO:0000256" key="6">
    <source>
        <dbReference type="ARBA" id="ARBA00023244"/>
    </source>
</evidence>
<sequence length="531" mass="57781">MSALPKAGVPRLMIAAVRSSAAPGRAAVQQLRAHSSAAASTAGTAPRTTMAATAAAAAAALGVAVAGSTFFLYGASSQSRTLHCEASSGAATAKGSNYAYSYSKDGKSGTSSNRSSGRAGAPDISHLNLSDINDPSKPMRVRMETYVKELQHRIVTTLGAEEVEGQFIVDSWLRKEGGEGISCVLQDGKTFEKAGVNISVVHGKLPPAAIRQMSADHAGLQERTSYNFDGPNAEVDGLPFYAAGLSLVVHPANPFAPTVHFNYRYFELTHPPKLKDGSPNPRYEEAKAKGTEQEPVAWWFGGGTDLTPIYLFEDDAKHFHQTLKTAADGNDPAFYPAWKKWCDDYFLIPHRKERRGVGGIFFDDLTLPDSTASMSSSSKSIAQRTSFIPLSDGKKGAAAAARGPITSSQQHSKESLFRTVRSMGDAFLPAYLPLIQRRKSTPYREAHERWQALRRGRYVEFNLVYDRGTKFGLQTPGARIESILMSLPLKARWEYMEKWSGAGWDGVDPAEREGSQEAKTQKVLRDPKEWI</sequence>
<dbReference type="EC" id="1.3.3.3" evidence="4"/>
<dbReference type="Proteomes" id="UP000077671">
    <property type="component" value="Unassembled WGS sequence"/>
</dbReference>
<dbReference type="SUPFAM" id="SSF102886">
    <property type="entry name" value="Coproporphyrinogen III oxidase"/>
    <property type="match status" value="1"/>
</dbReference>
<reference evidence="8" key="2">
    <citation type="journal article" date="2019" name="IMA Fungus">
        <title>Genome sequencing and comparison of five Tilletia species to identify candidate genes for the detection of regulated species infecting wheat.</title>
        <authorList>
            <person name="Nguyen H.D.T."/>
            <person name="Sultana T."/>
            <person name="Kesanakurti P."/>
            <person name="Hambleton S."/>
        </authorList>
    </citation>
    <scope>NUCLEOTIDE SEQUENCE</scope>
    <source>
        <strain evidence="8">DAOMC 238032</strain>
    </source>
</reference>
<dbReference type="PRINTS" id="PR00073">
    <property type="entry name" value="COPRGNOXDASE"/>
</dbReference>
<comment type="similarity">
    <text evidence="2">Belongs to the aerobic coproporphyrinogen-III oxidase family.</text>
</comment>
<evidence type="ECO:0000313" key="8">
    <source>
        <dbReference type="EMBL" id="KAE8263341.1"/>
    </source>
</evidence>
<proteinExistence type="inferred from homology"/>
<dbReference type="EMBL" id="LWDD02000151">
    <property type="protein sequence ID" value="KAE8263341.1"/>
    <property type="molecule type" value="Genomic_DNA"/>
</dbReference>
<evidence type="ECO:0000256" key="7">
    <source>
        <dbReference type="SAM" id="MobiDB-lite"/>
    </source>
</evidence>
<protein>
    <recommendedName>
        <fullName evidence="4">coproporphyrinogen oxidase</fullName>
        <ecNumber evidence="4">1.3.3.3</ecNumber>
    </recommendedName>
</protein>